<gene>
    <name evidence="1" type="ORF">AVEN_52409_1</name>
</gene>
<evidence type="ECO:0008006" key="3">
    <source>
        <dbReference type="Google" id="ProtNLM"/>
    </source>
</evidence>
<dbReference type="AlphaFoldDB" id="A0A4Y2GYC6"/>
<sequence>MSLNNAPQEASHKKRKITIEMKCKIIKKQEQCGSLTDACYQSASRICTILKDLTKINASKGVTRISTQRLCILDDVKMLLLVWIHEKQLQGDRHEIAKK</sequence>
<dbReference type="EMBL" id="BGPR01001612">
    <property type="protein sequence ID" value="GBM57899.1"/>
    <property type="molecule type" value="Genomic_DNA"/>
</dbReference>
<evidence type="ECO:0000313" key="2">
    <source>
        <dbReference type="Proteomes" id="UP000499080"/>
    </source>
</evidence>
<dbReference type="Proteomes" id="UP000499080">
    <property type="component" value="Unassembled WGS sequence"/>
</dbReference>
<keyword evidence="2" id="KW-1185">Reference proteome</keyword>
<evidence type="ECO:0000313" key="1">
    <source>
        <dbReference type="EMBL" id="GBM57899.1"/>
    </source>
</evidence>
<name>A0A4Y2GYC6_ARAVE</name>
<accession>A0A4Y2GYC6</accession>
<reference evidence="1 2" key="1">
    <citation type="journal article" date="2019" name="Sci. Rep.">
        <title>Orb-weaving spider Araneus ventricosus genome elucidates the spidroin gene catalogue.</title>
        <authorList>
            <person name="Kono N."/>
            <person name="Nakamura H."/>
            <person name="Ohtoshi R."/>
            <person name="Moran D.A.P."/>
            <person name="Shinohara A."/>
            <person name="Yoshida Y."/>
            <person name="Fujiwara M."/>
            <person name="Mori M."/>
            <person name="Tomita M."/>
            <person name="Arakawa K."/>
        </authorList>
    </citation>
    <scope>NUCLEOTIDE SEQUENCE [LARGE SCALE GENOMIC DNA]</scope>
</reference>
<protein>
    <recommendedName>
        <fullName evidence="3">HTH psq-type domain-containing protein</fullName>
    </recommendedName>
</protein>
<comment type="caution">
    <text evidence="1">The sequence shown here is derived from an EMBL/GenBank/DDBJ whole genome shotgun (WGS) entry which is preliminary data.</text>
</comment>
<proteinExistence type="predicted"/>
<organism evidence="1 2">
    <name type="scientific">Araneus ventricosus</name>
    <name type="common">Orbweaver spider</name>
    <name type="synonym">Epeira ventricosa</name>
    <dbReference type="NCBI Taxonomy" id="182803"/>
    <lineage>
        <taxon>Eukaryota</taxon>
        <taxon>Metazoa</taxon>
        <taxon>Ecdysozoa</taxon>
        <taxon>Arthropoda</taxon>
        <taxon>Chelicerata</taxon>
        <taxon>Arachnida</taxon>
        <taxon>Araneae</taxon>
        <taxon>Araneomorphae</taxon>
        <taxon>Entelegynae</taxon>
        <taxon>Araneoidea</taxon>
        <taxon>Araneidae</taxon>
        <taxon>Araneus</taxon>
    </lineage>
</organism>